<reference evidence="1 2" key="1">
    <citation type="journal article" date="2016" name="Genome Announc.">
        <title>Complete genome sequence of the hyperthermophilic and piezophilic archaeon Thermococcus barophilus Ch5, capable of growth at the expense of hydrogenogenesis from carbon monoxide and formate.</title>
        <authorList>
            <person name="Oger P."/>
            <person name="Sokolova T.G."/>
            <person name="Kozhevnikova D.A."/>
            <person name="Taranov E.A."/>
            <person name="Vannier P."/>
            <person name="Lee H.S."/>
            <person name="Kwon K.K."/>
            <person name="Kang S.G."/>
            <person name="Lee J.H."/>
            <person name="Bonch-Osmolovskaya E.A."/>
            <person name="Lebedinsky A.V."/>
        </authorList>
    </citation>
    <scope>NUCLEOTIDE SEQUENCE [LARGE SCALE GENOMIC DNA]</scope>
    <source>
        <strain evidence="2">Ch5</strain>
    </source>
</reference>
<evidence type="ECO:0008006" key="3">
    <source>
        <dbReference type="Google" id="ProtNLM"/>
    </source>
</evidence>
<sequence>MRKESAVFIGIALSLFVLTSGCIQQTQQPTKVSIINALNNVNAYTHELSEKMTIGNRTYRIYSFIGIDRRTLQFFEFTKIETEEYTFKLWQYFDGSYVYFRVEDSEKNITRGGKASIDEIYKNMSVYYKNMSREEFIEMTVKTKDVLNNLKKMLENSTITSIENDGKLYKITFTLTRHYEKAPTFLNTNAENSEAIQDYINTLRRNVTENITGIVWVNNKSLPVKFKVEKSIIEKYLEANVITQRHVEYNVTVTYKYQLPEWVYEVEKK</sequence>
<evidence type="ECO:0000313" key="2">
    <source>
        <dbReference type="Proteomes" id="UP000066042"/>
    </source>
</evidence>
<protein>
    <recommendedName>
        <fullName evidence="3">Lipoprotein</fullName>
    </recommendedName>
</protein>
<gene>
    <name evidence="1" type="ORF">TBCH5v1_0272</name>
</gene>
<dbReference type="PROSITE" id="PS51257">
    <property type="entry name" value="PROKAR_LIPOPROTEIN"/>
    <property type="match status" value="1"/>
</dbReference>
<dbReference type="RefSeq" id="WP_056933205.1">
    <property type="nucleotide sequence ID" value="NZ_CP013050.1"/>
</dbReference>
<dbReference type="EMBL" id="CP013050">
    <property type="protein sequence ID" value="ALM74250.1"/>
    <property type="molecule type" value="Genomic_DNA"/>
</dbReference>
<dbReference type="PATRIC" id="fig|55802.8.peg.269"/>
<dbReference type="STRING" id="55802.TBCH5v1_0272"/>
<dbReference type="GeneID" id="26135561"/>
<evidence type="ECO:0000313" key="1">
    <source>
        <dbReference type="EMBL" id="ALM74250.1"/>
    </source>
</evidence>
<accession>A0A0S1X8X5</accession>
<proteinExistence type="predicted"/>
<dbReference type="AlphaFoldDB" id="A0A0S1X8X5"/>
<dbReference type="Proteomes" id="UP000066042">
    <property type="component" value="Chromosome"/>
</dbReference>
<organism evidence="1 2">
    <name type="scientific">Thermococcus barophilus</name>
    <dbReference type="NCBI Taxonomy" id="55802"/>
    <lineage>
        <taxon>Archaea</taxon>
        <taxon>Methanobacteriati</taxon>
        <taxon>Methanobacteriota</taxon>
        <taxon>Thermococci</taxon>
        <taxon>Thermococcales</taxon>
        <taxon>Thermococcaceae</taxon>
        <taxon>Thermococcus</taxon>
    </lineage>
</organism>
<name>A0A0S1X8X5_THEBA</name>